<organism evidence="7 8">
    <name type="scientific">Pseudoalteromonas piratica</name>
    <dbReference type="NCBI Taxonomy" id="1348114"/>
    <lineage>
        <taxon>Bacteria</taxon>
        <taxon>Pseudomonadati</taxon>
        <taxon>Pseudomonadota</taxon>
        <taxon>Gammaproteobacteria</taxon>
        <taxon>Alteromonadales</taxon>
        <taxon>Pseudoalteromonadaceae</taxon>
        <taxon>Pseudoalteromonas</taxon>
    </lineage>
</organism>
<dbReference type="GO" id="GO:0016758">
    <property type="term" value="F:hexosyltransferase activity"/>
    <property type="evidence" value="ECO:0007669"/>
    <property type="project" value="InterPro"/>
</dbReference>
<protein>
    <recommendedName>
        <fullName evidence="6">Glycosyl transferase family 28 C-terminal domain-containing protein</fullName>
    </recommendedName>
</protein>
<evidence type="ECO:0000259" key="6">
    <source>
        <dbReference type="Pfam" id="PF04101"/>
    </source>
</evidence>
<dbReference type="Pfam" id="PF04101">
    <property type="entry name" value="Glyco_tran_28_C"/>
    <property type="match status" value="1"/>
</dbReference>
<sequence length="161" mass="17890">MIFVTVGTQLSFDRLVKNVEKWALDSGYTDIVFQVGESGYQPSVGTVHEFISGHEADDYFNKADVIIGHAGMGTILSCLSEGKPLVIMPRLFSLGEHRNDHQLATFNKFAEQPGLFPAQDETRLCEAIEQALKAQNSEHDFSSLAPEELTDYIREQVILGN</sequence>
<evidence type="ECO:0000256" key="4">
    <source>
        <dbReference type="ARBA" id="ARBA00022679"/>
    </source>
</evidence>
<comment type="similarity">
    <text evidence="2">Belongs to the glycosyltransferase 28 family.</text>
</comment>
<reference evidence="7 8" key="1">
    <citation type="submission" date="2014-11" db="EMBL/GenBank/DDBJ databases">
        <title>Complete Genome Sequence of Pseudoalteromonas sp. Strain OCN003 Isolated from Kaneohe Bay, Oahu, Hawaii.</title>
        <authorList>
            <person name="Beurmann S."/>
            <person name="Videau P."/>
            <person name="Ushijima B."/>
            <person name="Smith A.M."/>
            <person name="Aeby G.S."/>
            <person name="Callahan S.M."/>
            <person name="Belcaid M."/>
        </authorList>
    </citation>
    <scope>NUCLEOTIDE SEQUENCE [LARGE SCALE GENOMIC DNA]</scope>
    <source>
        <strain evidence="7 8">OCN003</strain>
    </source>
</reference>
<keyword evidence="4" id="KW-0808">Transferase</keyword>
<dbReference type="AlphaFoldDB" id="A0A0A7EHF8"/>
<dbReference type="PANTHER" id="PTHR12867">
    <property type="entry name" value="GLYCOSYL TRANSFERASE-RELATED"/>
    <property type="match status" value="1"/>
</dbReference>
<dbReference type="PANTHER" id="PTHR12867:SF6">
    <property type="entry name" value="N-ACETYLGLUCOSAMINYLDIPHOSPHODOLICHOL N-ACETYLGLUCOSAMINYLTRANSFERASE"/>
    <property type="match status" value="1"/>
</dbReference>
<feature type="domain" description="Glycosyl transferase family 28 C-terminal" evidence="6">
    <location>
        <begin position="1"/>
        <end position="135"/>
    </location>
</feature>
<evidence type="ECO:0000313" key="8">
    <source>
        <dbReference type="Proteomes" id="UP000030341"/>
    </source>
</evidence>
<keyword evidence="5" id="KW-0256">Endoplasmic reticulum</keyword>
<evidence type="ECO:0000256" key="5">
    <source>
        <dbReference type="ARBA" id="ARBA00022824"/>
    </source>
</evidence>
<evidence type="ECO:0000256" key="3">
    <source>
        <dbReference type="ARBA" id="ARBA00022676"/>
    </source>
</evidence>
<dbReference type="STRING" id="1348114.OM33_09940"/>
<dbReference type="KEGG" id="pseo:OM33_09940"/>
<evidence type="ECO:0000256" key="1">
    <source>
        <dbReference type="ARBA" id="ARBA00004240"/>
    </source>
</evidence>
<dbReference type="RefSeq" id="WP_038641308.1">
    <property type="nucleotide sequence ID" value="NZ_CP009888.1"/>
</dbReference>
<dbReference type="Gene3D" id="3.40.50.2000">
    <property type="entry name" value="Glycogen Phosphorylase B"/>
    <property type="match status" value="1"/>
</dbReference>
<evidence type="ECO:0000313" key="7">
    <source>
        <dbReference type="EMBL" id="AIY65432.1"/>
    </source>
</evidence>
<accession>A0A0A7EHF8</accession>
<dbReference type="HOGENOM" id="CLU_085408_1_1_6"/>
<comment type="subcellular location">
    <subcellularLocation>
        <location evidence="1">Endoplasmic reticulum</location>
    </subcellularLocation>
</comment>
<proteinExistence type="inferred from homology"/>
<keyword evidence="3" id="KW-0328">Glycosyltransferase</keyword>
<keyword evidence="8" id="KW-1185">Reference proteome</keyword>
<dbReference type="EMBL" id="CP009888">
    <property type="protein sequence ID" value="AIY65432.1"/>
    <property type="molecule type" value="Genomic_DNA"/>
</dbReference>
<dbReference type="SUPFAM" id="SSF53756">
    <property type="entry name" value="UDP-Glycosyltransferase/glycogen phosphorylase"/>
    <property type="match status" value="1"/>
</dbReference>
<evidence type="ECO:0000256" key="2">
    <source>
        <dbReference type="ARBA" id="ARBA00006962"/>
    </source>
</evidence>
<gene>
    <name evidence="7" type="ORF">OM33_09940</name>
</gene>
<dbReference type="GO" id="GO:0006488">
    <property type="term" value="P:dolichol-linked oligosaccharide biosynthetic process"/>
    <property type="evidence" value="ECO:0007669"/>
    <property type="project" value="InterPro"/>
</dbReference>
<dbReference type="InterPro" id="IPR007235">
    <property type="entry name" value="Glyco_trans_28_C"/>
</dbReference>
<name>A0A0A7EHF8_9GAMM</name>
<dbReference type="InterPro" id="IPR039042">
    <property type="entry name" value="Alg13-like"/>
</dbReference>
<dbReference type="Proteomes" id="UP000030341">
    <property type="component" value="Chromosome 1"/>
</dbReference>
<dbReference type="eggNOG" id="COG5017">
    <property type="taxonomic scope" value="Bacteria"/>
</dbReference>